<dbReference type="AlphaFoldDB" id="A0A7G9Z0N5"/>
<evidence type="ECO:0000256" key="1">
    <source>
        <dbReference type="SAM" id="Phobius"/>
    </source>
</evidence>
<proteinExistence type="predicted"/>
<keyword evidence="1" id="KW-0812">Transmembrane</keyword>
<accession>A0A7G9Z0N5</accession>
<evidence type="ECO:0008006" key="3">
    <source>
        <dbReference type="Google" id="ProtNLM"/>
    </source>
</evidence>
<feature type="transmembrane region" description="Helical" evidence="1">
    <location>
        <begin position="54"/>
        <end position="75"/>
    </location>
</feature>
<feature type="transmembrane region" description="Helical" evidence="1">
    <location>
        <begin position="87"/>
        <end position="116"/>
    </location>
</feature>
<feature type="transmembrane region" description="Helical" evidence="1">
    <location>
        <begin position="290"/>
        <end position="315"/>
    </location>
</feature>
<reference evidence="2" key="1">
    <citation type="submission" date="2020-06" db="EMBL/GenBank/DDBJ databases">
        <title>Unique genomic features of the anaerobic methanotrophic archaea.</title>
        <authorList>
            <person name="Chadwick G.L."/>
            <person name="Skennerton C.T."/>
            <person name="Laso-Perez R."/>
            <person name="Leu A.O."/>
            <person name="Speth D.R."/>
            <person name="Yu H."/>
            <person name="Morgan-Lang C."/>
            <person name="Hatzenpichler R."/>
            <person name="Goudeau D."/>
            <person name="Malmstrom R."/>
            <person name="Brazelton W.J."/>
            <person name="Woyke T."/>
            <person name="Hallam S.J."/>
            <person name="Tyson G.W."/>
            <person name="Wegener G."/>
            <person name="Boetius A."/>
            <person name="Orphan V."/>
        </authorList>
    </citation>
    <scope>NUCLEOTIDE SEQUENCE</scope>
</reference>
<protein>
    <recommendedName>
        <fullName evidence="3">Nucleoside transporter/FeoB GTPase Gate domain-containing protein</fullName>
    </recommendedName>
</protein>
<organism evidence="2">
    <name type="scientific">Candidatus Methanophagaceae archaeon ANME-1 ERB6</name>
    <dbReference type="NCBI Taxonomy" id="2759912"/>
    <lineage>
        <taxon>Archaea</taxon>
        <taxon>Methanobacteriati</taxon>
        <taxon>Methanobacteriota</taxon>
        <taxon>Stenosarchaea group</taxon>
        <taxon>Methanomicrobia</taxon>
        <taxon>Candidatus Methanophagales</taxon>
        <taxon>Candidatus Methanophagaceae</taxon>
    </lineage>
</organism>
<dbReference type="PANTHER" id="PTHR38139:SF1">
    <property type="entry name" value="NUCLEOSIDE TRANSPORTER_FEOB GTPASE GATE DOMAIN-CONTAINING PROTEIN"/>
    <property type="match status" value="1"/>
</dbReference>
<evidence type="ECO:0000313" key="2">
    <source>
        <dbReference type="EMBL" id="QNO53819.1"/>
    </source>
</evidence>
<keyword evidence="1" id="KW-0472">Membrane</keyword>
<feature type="transmembrane region" description="Helical" evidence="1">
    <location>
        <begin position="122"/>
        <end position="140"/>
    </location>
</feature>
<dbReference type="EMBL" id="MT631552">
    <property type="protein sequence ID" value="QNO53819.1"/>
    <property type="molecule type" value="Genomic_DNA"/>
</dbReference>
<sequence>MDLIEISIATALVSLLVYVGLFFACAACKWQWVLKLGFIFDPLVKLCRLPRCCSFYFLMCLVNLSSSLPTLSGFYKKGLVSNDKQVIAAVLTAGLPIMLWYVVFLTGPLVIGLFGIKNGVCFLAVWACIGLVQTVIGVTYSRIKLSEPAQEQDCEYGGYSYEGGDFKTKITDAFRESLKMAVKVLKILVPVIFILYLITGSEEIMTYVKAGLLPIAGVFPLASEEALLLAITAAVNLIPALSMAPQFIVDGLPVIDAFMAIIVGMFLFNIFEIFHAFIPYNVAFFGRKPGLKVAMALFLSIGISELVVISLLWSIKMFA</sequence>
<feature type="transmembrane region" description="Helical" evidence="1">
    <location>
        <begin position="12"/>
        <end position="34"/>
    </location>
</feature>
<keyword evidence="1" id="KW-1133">Transmembrane helix</keyword>
<dbReference type="PANTHER" id="PTHR38139">
    <property type="entry name" value="GATE DOMAIN-CONTAINING PROTEIN"/>
    <property type="match status" value="1"/>
</dbReference>
<name>A0A7G9Z0N5_9EURY</name>
<dbReference type="InterPro" id="IPR038880">
    <property type="entry name" value="MJ0871-like"/>
</dbReference>
<feature type="transmembrane region" description="Helical" evidence="1">
    <location>
        <begin position="254"/>
        <end position="278"/>
    </location>
</feature>
<gene>
    <name evidence="2" type="ORF">LLJJBFGJ_00011</name>
</gene>
<feature type="transmembrane region" description="Helical" evidence="1">
    <location>
        <begin position="227"/>
        <end position="248"/>
    </location>
</feature>
<feature type="transmembrane region" description="Helical" evidence="1">
    <location>
        <begin position="180"/>
        <end position="198"/>
    </location>
</feature>